<evidence type="ECO:0000313" key="2">
    <source>
        <dbReference type="EMBL" id="MFB9752022.1"/>
    </source>
</evidence>
<dbReference type="Pfam" id="PF00395">
    <property type="entry name" value="SLH"/>
    <property type="match status" value="1"/>
</dbReference>
<evidence type="ECO:0000259" key="1">
    <source>
        <dbReference type="PROSITE" id="PS51272"/>
    </source>
</evidence>
<proteinExistence type="predicted"/>
<dbReference type="RefSeq" id="WP_344910643.1">
    <property type="nucleotide sequence ID" value="NZ_BAAAYO010000010.1"/>
</dbReference>
<dbReference type="PROSITE" id="PS51272">
    <property type="entry name" value="SLH"/>
    <property type="match status" value="1"/>
</dbReference>
<dbReference type="Proteomes" id="UP001589619">
    <property type="component" value="Unassembled WGS sequence"/>
</dbReference>
<keyword evidence="3" id="KW-1185">Reference proteome</keyword>
<evidence type="ECO:0000313" key="3">
    <source>
        <dbReference type="Proteomes" id="UP001589619"/>
    </source>
</evidence>
<gene>
    <name evidence="2" type="ORF">ACFFNY_10690</name>
</gene>
<reference evidence="2 3" key="1">
    <citation type="submission" date="2024-09" db="EMBL/GenBank/DDBJ databases">
        <authorList>
            <person name="Sun Q."/>
            <person name="Mori K."/>
        </authorList>
    </citation>
    <scope>NUCLEOTIDE SEQUENCE [LARGE SCALE GENOMIC DNA]</scope>
    <source>
        <strain evidence="2 3">JCM 12520</strain>
    </source>
</reference>
<feature type="domain" description="SLH" evidence="1">
    <location>
        <begin position="1"/>
        <end position="62"/>
    </location>
</feature>
<dbReference type="InterPro" id="IPR001119">
    <property type="entry name" value="SLH_dom"/>
</dbReference>
<name>A0ABV5VUQ6_9BACL</name>
<organism evidence="2 3">
    <name type="scientific">Paenibacillus hodogayensis</name>
    <dbReference type="NCBI Taxonomy" id="279208"/>
    <lineage>
        <taxon>Bacteria</taxon>
        <taxon>Bacillati</taxon>
        <taxon>Bacillota</taxon>
        <taxon>Bacilli</taxon>
        <taxon>Bacillales</taxon>
        <taxon>Paenibacillaceae</taxon>
        <taxon>Paenibacillus</taxon>
    </lineage>
</organism>
<protein>
    <submittedName>
        <fullName evidence="2">S-layer homology domain-containing protein</fullName>
    </submittedName>
</protein>
<comment type="caution">
    <text evidence="2">The sequence shown here is derived from an EMBL/GenBank/DDBJ whole genome shotgun (WGS) entry which is preliminary data.</text>
</comment>
<sequence length="62" mass="6696">MDRFADLERVSAWAKEAVAASVRKGWMQGVTDSELLPFGEASRGQAATMLLQVLTSLGAIEK</sequence>
<accession>A0ABV5VUQ6</accession>
<dbReference type="EMBL" id="JBHMAG010000009">
    <property type="protein sequence ID" value="MFB9752022.1"/>
    <property type="molecule type" value="Genomic_DNA"/>
</dbReference>